<dbReference type="Pfam" id="PF17917">
    <property type="entry name" value="RT_RNaseH"/>
    <property type="match status" value="1"/>
</dbReference>
<evidence type="ECO:0000256" key="8">
    <source>
        <dbReference type="ARBA" id="ARBA00022801"/>
    </source>
</evidence>
<keyword evidence="9" id="KW-0460">Magnesium</keyword>
<evidence type="ECO:0000259" key="16">
    <source>
        <dbReference type="PROSITE" id="PS50878"/>
    </source>
</evidence>
<dbReference type="InterPro" id="IPR012337">
    <property type="entry name" value="RNaseH-like_sf"/>
</dbReference>
<name>A0A6G0W848_9STRA</name>
<evidence type="ECO:0000256" key="15">
    <source>
        <dbReference type="SAM" id="MobiDB-lite"/>
    </source>
</evidence>
<evidence type="ECO:0000256" key="5">
    <source>
        <dbReference type="ARBA" id="ARBA00022723"/>
    </source>
</evidence>
<dbReference type="InterPro" id="IPR043128">
    <property type="entry name" value="Rev_trsase/Diguanyl_cyclase"/>
</dbReference>
<reference evidence="18 19" key="1">
    <citation type="submission" date="2019-07" db="EMBL/GenBank/DDBJ databases">
        <title>Genomics analysis of Aphanomyces spp. identifies a new class of oomycete effector associated with host adaptation.</title>
        <authorList>
            <person name="Gaulin E."/>
        </authorList>
    </citation>
    <scope>NUCLEOTIDE SEQUENCE [LARGE SCALE GENOMIC DNA]</scope>
    <source>
        <strain evidence="18 19">ATCC 201684</strain>
    </source>
</reference>
<evidence type="ECO:0000256" key="3">
    <source>
        <dbReference type="ARBA" id="ARBA00022695"/>
    </source>
</evidence>
<dbReference type="FunFam" id="3.10.20.370:FF:000001">
    <property type="entry name" value="Retrovirus-related Pol polyprotein from transposon 17.6-like protein"/>
    <property type="match status" value="1"/>
</dbReference>
<dbReference type="PANTHER" id="PTHR37984">
    <property type="entry name" value="PROTEIN CBG26694"/>
    <property type="match status" value="1"/>
</dbReference>
<dbReference type="GO" id="GO:0003887">
    <property type="term" value="F:DNA-directed DNA polymerase activity"/>
    <property type="evidence" value="ECO:0007669"/>
    <property type="project" value="UniProtKB-KW"/>
</dbReference>
<evidence type="ECO:0000256" key="7">
    <source>
        <dbReference type="ARBA" id="ARBA00022759"/>
    </source>
</evidence>
<evidence type="ECO:0000256" key="6">
    <source>
        <dbReference type="ARBA" id="ARBA00022750"/>
    </source>
</evidence>
<organism evidence="18 19">
    <name type="scientific">Aphanomyces euteiches</name>
    <dbReference type="NCBI Taxonomy" id="100861"/>
    <lineage>
        <taxon>Eukaryota</taxon>
        <taxon>Sar</taxon>
        <taxon>Stramenopiles</taxon>
        <taxon>Oomycota</taxon>
        <taxon>Saprolegniomycetes</taxon>
        <taxon>Saprolegniales</taxon>
        <taxon>Verrucalvaceae</taxon>
        <taxon>Aphanomyces</taxon>
    </lineage>
</organism>
<evidence type="ECO:0000256" key="12">
    <source>
        <dbReference type="ARBA" id="ARBA00022932"/>
    </source>
</evidence>
<dbReference type="PROSITE" id="PS50878">
    <property type="entry name" value="RT_POL"/>
    <property type="match status" value="1"/>
</dbReference>
<protein>
    <recommendedName>
        <fullName evidence="20">Integrase catalytic domain-containing protein</fullName>
    </recommendedName>
</protein>
<feature type="domain" description="Integrase catalytic" evidence="17">
    <location>
        <begin position="454"/>
        <end position="617"/>
    </location>
</feature>
<dbReference type="SUPFAM" id="SSF53098">
    <property type="entry name" value="Ribonuclease H-like"/>
    <property type="match status" value="1"/>
</dbReference>
<gene>
    <name evidence="18" type="ORF">Ae201684_017684</name>
</gene>
<dbReference type="InterPro" id="IPR050951">
    <property type="entry name" value="Retrovirus_Pol_polyprotein"/>
</dbReference>
<dbReference type="Gene3D" id="3.30.70.270">
    <property type="match status" value="2"/>
</dbReference>
<keyword evidence="6" id="KW-0064">Aspartyl protease</keyword>
<dbReference type="GO" id="GO:0003964">
    <property type="term" value="F:RNA-directed DNA polymerase activity"/>
    <property type="evidence" value="ECO:0007669"/>
    <property type="project" value="UniProtKB-KW"/>
</dbReference>
<keyword evidence="11" id="KW-0695">RNA-directed DNA polymerase</keyword>
<keyword evidence="3" id="KW-0548">Nucleotidyltransferase</keyword>
<dbReference type="PROSITE" id="PS50994">
    <property type="entry name" value="INTEGRASE"/>
    <property type="match status" value="1"/>
</dbReference>
<evidence type="ECO:0000313" key="19">
    <source>
        <dbReference type="Proteomes" id="UP000481153"/>
    </source>
</evidence>
<keyword evidence="10" id="KW-0229">DNA integration</keyword>
<dbReference type="Pfam" id="PF00078">
    <property type="entry name" value="RVT_1"/>
    <property type="match status" value="1"/>
</dbReference>
<evidence type="ECO:0000256" key="10">
    <source>
        <dbReference type="ARBA" id="ARBA00022908"/>
    </source>
</evidence>
<dbReference type="InterPro" id="IPR036397">
    <property type="entry name" value="RNaseH_sf"/>
</dbReference>
<dbReference type="Gene3D" id="1.10.340.70">
    <property type="match status" value="1"/>
</dbReference>
<keyword evidence="2" id="KW-0808">Transferase</keyword>
<sequence length="896" mass="100860">MLWEWLVMPQGLSNAPATFNRLVTDKLRHLRDFAPSYFDDIYVHSRASRDVSDVEVHRGHLRALFQVLRENGLYANLQKCMFGVDEIPVLGDFVGINGCRVDPAKVEAVTTWPTPQTVSELRSWLGLATCLYKFSKNFASIARPLSALLAKDVPWAWTDECQSAFDGIKTRLIEAPVLALPDFSRPFSVVCDASIQGIGCCLMQEDASGMNRPVSYQSRQLRAAERNYPVHDLELLAVKYALVKFRIYLLGSKPFVVYTDHASLKYAAKSPHISERMARWLAFFSEFNMTVEYKPGRENVLADALSRRPMTGDSSSVDLNRLTQVHSDLSDRIRRAYRMDPSLRPIVANFRSPKPDATLYERYSMRNGILYFQPATSTSPRMVVPCDVQLRTDLVSEHHDTPSGGHFGRDKTYVTLARQFWWPRMYKTVARYVASCSICQKVKSSPSIRAPAQMLQVPEDVWSSVSMDYIFGLPRDGRGNTGIWTCVDRASKFLVAIPVKDSITAEQSAKLFFDAIYCRFGLSSSIVSDRDPRFTSKFWIALFSLVGTKLNMSTSDHPESDGQTERANRVIEDVLRCFAQSRQKTWSSLLPHVEFAYNTATNVTTGFSPFYVNFLRHPRLPSSIDDAILSGGGYWAASTHSAGWVPNTHEDDPPARTIASVEYFVKVRESIILQVQDNIALAQERQAKYANQQGRQNKNAFKIGDEVLLHRSVVPKAVLGNTKLQLQWWGQYPITKVISRTSFRSALPAEWNIHNVFYVGKLKPYIPRDSEAAQPERVLQTARPHHELGDPLEIVGQDQRQQTAGDDPYGATDARPSVQARAASPHGPTSHPRRSKILHGDLKNSDFILGVGHPMAIKIMATSREVGDSRSRRRLLFVAPGVFRRSGMTAVVRLST</sequence>
<dbReference type="InterPro" id="IPR041588">
    <property type="entry name" value="Integrase_H2C2"/>
</dbReference>
<dbReference type="GO" id="GO:0004519">
    <property type="term" value="F:endonuclease activity"/>
    <property type="evidence" value="ECO:0007669"/>
    <property type="project" value="UniProtKB-KW"/>
</dbReference>
<dbReference type="GO" id="GO:0006310">
    <property type="term" value="P:DNA recombination"/>
    <property type="evidence" value="ECO:0007669"/>
    <property type="project" value="UniProtKB-KW"/>
</dbReference>
<keyword evidence="4" id="KW-0540">Nuclease</keyword>
<evidence type="ECO:0000256" key="14">
    <source>
        <dbReference type="ARBA" id="ARBA00023172"/>
    </source>
</evidence>
<keyword evidence="14" id="KW-0233">DNA recombination</keyword>
<dbReference type="Pfam" id="PF24626">
    <property type="entry name" value="SH3_Tf2-1"/>
    <property type="match status" value="1"/>
</dbReference>
<dbReference type="InterPro" id="IPR041373">
    <property type="entry name" value="RT_RNaseH"/>
</dbReference>
<dbReference type="InterPro" id="IPR000477">
    <property type="entry name" value="RT_dom"/>
</dbReference>
<dbReference type="GO" id="GO:0004190">
    <property type="term" value="F:aspartic-type endopeptidase activity"/>
    <property type="evidence" value="ECO:0007669"/>
    <property type="project" value="UniProtKB-KW"/>
</dbReference>
<keyword evidence="12" id="KW-0239">DNA-directed DNA polymerase</keyword>
<dbReference type="Pfam" id="PF17921">
    <property type="entry name" value="Integrase_H2C2"/>
    <property type="match status" value="1"/>
</dbReference>
<comment type="caution">
    <text evidence="18">The sequence shown here is derived from an EMBL/GenBank/DDBJ whole genome shotgun (WGS) entry which is preliminary data.</text>
</comment>
<dbReference type="AlphaFoldDB" id="A0A6G0W848"/>
<keyword evidence="5" id="KW-0479">Metal-binding</keyword>
<evidence type="ECO:0000256" key="1">
    <source>
        <dbReference type="ARBA" id="ARBA00022670"/>
    </source>
</evidence>
<evidence type="ECO:0000256" key="2">
    <source>
        <dbReference type="ARBA" id="ARBA00022679"/>
    </source>
</evidence>
<feature type="region of interest" description="Disordered" evidence="15">
    <location>
        <begin position="800"/>
        <end position="838"/>
    </location>
</feature>
<evidence type="ECO:0000256" key="9">
    <source>
        <dbReference type="ARBA" id="ARBA00022842"/>
    </source>
</evidence>
<dbReference type="EMBL" id="VJMJ01000309">
    <property type="protein sequence ID" value="KAF0723342.1"/>
    <property type="molecule type" value="Genomic_DNA"/>
</dbReference>
<feature type="domain" description="Reverse transcriptase" evidence="16">
    <location>
        <begin position="1"/>
        <end position="129"/>
    </location>
</feature>
<dbReference type="GO" id="GO:0046872">
    <property type="term" value="F:metal ion binding"/>
    <property type="evidence" value="ECO:0007669"/>
    <property type="project" value="UniProtKB-KW"/>
</dbReference>
<keyword evidence="13" id="KW-0238">DNA-binding</keyword>
<dbReference type="PANTHER" id="PTHR37984:SF5">
    <property type="entry name" value="PROTEIN NYNRIN-LIKE"/>
    <property type="match status" value="1"/>
</dbReference>
<dbReference type="CDD" id="cd01647">
    <property type="entry name" value="RT_LTR"/>
    <property type="match status" value="1"/>
</dbReference>
<keyword evidence="19" id="KW-1185">Reference proteome</keyword>
<dbReference type="GO" id="GO:0006508">
    <property type="term" value="P:proteolysis"/>
    <property type="evidence" value="ECO:0007669"/>
    <property type="project" value="UniProtKB-KW"/>
</dbReference>
<evidence type="ECO:0000256" key="13">
    <source>
        <dbReference type="ARBA" id="ARBA00023125"/>
    </source>
</evidence>
<dbReference type="FunFam" id="1.10.340.70:FF:000001">
    <property type="entry name" value="Retrovirus-related Pol polyprotein from transposon gypsy-like Protein"/>
    <property type="match status" value="1"/>
</dbReference>
<dbReference type="VEuPathDB" id="FungiDB:AeMF1_020999"/>
<evidence type="ECO:0000256" key="11">
    <source>
        <dbReference type="ARBA" id="ARBA00022918"/>
    </source>
</evidence>
<dbReference type="CDD" id="cd09274">
    <property type="entry name" value="RNase_HI_RT_Ty3"/>
    <property type="match status" value="1"/>
</dbReference>
<proteinExistence type="predicted"/>
<dbReference type="Gene3D" id="3.30.420.10">
    <property type="entry name" value="Ribonuclease H-like superfamily/Ribonuclease H"/>
    <property type="match status" value="1"/>
</dbReference>
<keyword evidence="1" id="KW-0645">Protease</keyword>
<evidence type="ECO:0000259" key="17">
    <source>
        <dbReference type="PROSITE" id="PS50994"/>
    </source>
</evidence>
<evidence type="ECO:0000313" key="18">
    <source>
        <dbReference type="EMBL" id="KAF0723342.1"/>
    </source>
</evidence>
<dbReference type="InterPro" id="IPR001584">
    <property type="entry name" value="Integrase_cat-core"/>
</dbReference>
<evidence type="ECO:0000256" key="4">
    <source>
        <dbReference type="ARBA" id="ARBA00022722"/>
    </source>
</evidence>
<dbReference type="GO" id="GO:0003677">
    <property type="term" value="F:DNA binding"/>
    <property type="evidence" value="ECO:0007669"/>
    <property type="project" value="UniProtKB-KW"/>
</dbReference>
<dbReference type="GO" id="GO:0015074">
    <property type="term" value="P:DNA integration"/>
    <property type="evidence" value="ECO:0007669"/>
    <property type="project" value="UniProtKB-KW"/>
</dbReference>
<evidence type="ECO:0008006" key="20">
    <source>
        <dbReference type="Google" id="ProtNLM"/>
    </source>
</evidence>
<dbReference type="SUPFAM" id="SSF56672">
    <property type="entry name" value="DNA/RNA polymerases"/>
    <property type="match status" value="1"/>
</dbReference>
<accession>A0A6G0W848</accession>
<dbReference type="FunFam" id="3.30.70.270:FF:000020">
    <property type="entry name" value="Transposon Tf2-6 polyprotein-like Protein"/>
    <property type="match status" value="1"/>
</dbReference>
<dbReference type="InterPro" id="IPR056924">
    <property type="entry name" value="SH3_Tf2-1"/>
</dbReference>
<keyword evidence="8" id="KW-0378">Hydrolase</keyword>
<dbReference type="Proteomes" id="UP000481153">
    <property type="component" value="Unassembled WGS sequence"/>
</dbReference>
<dbReference type="InterPro" id="IPR043502">
    <property type="entry name" value="DNA/RNA_pol_sf"/>
</dbReference>
<keyword evidence="7" id="KW-0255">Endonuclease</keyword>